<evidence type="ECO:0000256" key="8">
    <source>
        <dbReference type="SAM" id="MobiDB-lite"/>
    </source>
</evidence>
<dbReference type="GO" id="GO:0016791">
    <property type="term" value="F:phosphatase activity"/>
    <property type="evidence" value="ECO:0007669"/>
    <property type="project" value="InterPro"/>
</dbReference>
<feature type="compositionally biased region" description="Polar residues" evidence="8">
    <location>
        <begin position="411"/>
        <end position="423"/>
    </location>
</feature>
<protein>
    <recommendedName>
        <fullName evidence="1">diphosphoinositol-polyphosphate diphosphatase</fullName>
        <ecNumber evidence="1">3.6.1.52</ecNumber>
    </recommendedName>
</protein>
<dbReference type="FunFam" id="3.90.190.10:FF:000024">
    <property type="entry name" value="probable tyrosine-protein phosphatase At1g05000"/>
    <property type="match status" value="1"/>
</dbReference>
<evidence type="ECO:0000256" key="6">
    <source>
        <dbReference type="ARBA" id="ARBA00047927"/>
    </source>
</evidence>
<dbReference type="GO" id="GO:0052840">
    <property type="term" value="F:inositol diphosphate tetrakisphosphate diphosphatase activity"/>
    <property type="evidence" value="ECO:0007669"/>
    <property type="project" value="TreeGrafter"/>
</dbReference>
<dbReference type="InterPro" id="IPR029021">
    <property type="entry name" value="Prot-tyrosine_phosphatase-like"/>
</dbReference>
<feature type="compositionally biased region" description="Polar residues" evidence="8">
    <location>
        <begin position="270"/>
        <end position="282"/>
    </location>
</feature>
<dbReference type="STRING" id="1305764.R9PEI3"/>
<reference evidence="12" key="1">
    <citation type="journal article" date="2013" name="Genome Announc.">
        <title>Draft genome sequence of the basidiomycetous yeast-like fungus Pseudozyma hubeiensis SY62, which produces an abundant amount of the biosurfactant mannosylerythritol lipids.</title>
        <authorList>
            <person name="Konishi M."/>
            <person name="Hatada Y."/>
            <person name="Horiuchi J."/>
        </authorList>
    </citation>
    <scope>NUCLEOTIDE SEQUENCE [LARGE SCALE GENOMIC DNA]</scope>
    <source>
        <strain evidence="12">SY62</strain>
    </source>
</reference>
<dbReference type="eggNOG" id="KOG1572">
    <property type="taxonomic scope" value="Eukaryota"/>
</dbReference>
<feature type="compositionally biased region" description="Basic and acidic residues" evidence="8">
    <location>
        <begin position="100"/>
        <end position="109"/>
    </location>
</feature>
<dbReference type="InterPro" id="IPR020428">
    <property type="entry name" value="PFA-DSPs"/>
</dbReference>
<feature type="region of interest" description="Disordered" evidence="8">
    <location>
        <begin position="148"/>
        <end position="176"/>
    </location>
</feature>
<keyword evidence="9" id="KW-1133">Transmembrane helix</keyword>
<dbReference type="EMBL" id="DF238832">
    <property type="protein sequence ID" value="GAC99667.1"/>
    <property type="molecule type" value="Genomic_DNA"/>
</dbReference>
<feature type="compositionally biased region" description="Low complexity" evidence="8">
    <location>
        <begin position="291"/>
        <end position="325"/>
    </location>
</feature>
<evidence type="ECO:0000256" key="9">
    <source>
        <dbReference type="SAM" id="Phobius"/>
    </source>
</evidence>
<dbReference type="InterPro" id="IPR004861">
    <property type="entry name" value="Siw14-like"/>
</dbReference>
<feature type="compositionally biased region" description="Low complexity" evidence="8">
    <location>
        <begin position="207"/>
        <end position="240"/>
    </location>
</feature>
<name>R9PEI3_PSEHS</name>
<dbReference type="AlphaFoldDB" id="R9PEI3"/>
<dbReference type="Proteomes" id="UP000014071">
    <property type="component" value="Unassembled WGS sequence"/>
</dbReference>
<feature type="compositionally biased region" description="Polar residues" evidence="8">
    <location>
        <begin position="336"/>
        <end position="352"/>
    </location>
</feature>
<keyword evidence="2" id="KW-0378">Hydrolase</keyword>
<feature type="region of interest" description="Disordered" evidence="8">
    <location>
        <begin position="207"/>
        <end position="245"/>
    </location>
</feature>
<evidence type="ECO:0000256" key="1">
    <source>
        <dbReference type="ARBA" id="ARBA00012527"/>
    </source>
</evidence>
<sequence>MLALLRIAALDVYFLFTFFFLSSASPSAALFMMKIRLRNAGSKSSRRTLHLHILRDPGDITFAGTQRLIERHSSSIRHLTSSDQRHREGPPRSQRYATMGKDKVKKKDSGVAVEEDIPNFYCRRNPTIPRQDQPRPYAFLQRILSEHRVREDDEEDQYTATDNAGSVPHRYGGLHTSDSAESVTVQAGSGAIAAVQNGLNLRETASKLAETSAESETSASSDTNGSSNASQSRSASSEATQAEEELPWFSQLSAYPQLRSAGIPLVPDDASSSKVGALTASSTKKKRPATSASLASASLSSFNGSSRPSTSSSASTSFFNPSSAPLSRFTSPKAAHTSTMESSFQSSGSPASLSEAVARGQLPNASLAVPLTSTISSTGSIASNISAGHPPPDSRQIDSTATGTMKPIPMSANTTASIGTSSPAIRGLPSRLSSIALANGSKNTSNNAPPDFQEDLLPPDNFAMVNSHVYRSSFPKKKHFPFLRTLGLRSVLTLILEEYPETNSTFLDSNGITFFQFGIPGNKEPFVSIPTDKITAALMTILDRRNHPILIHCNKGKHRTGCLIGCLRKLQQWSLTTIFDEYRRFSWPKSRSMDQEFIELYDERAVWRDIDVRWLPKWSVLPLASLNLHGRRKIEDLEDEIDGVNDGEVEGDEVKEEDVTIWRGM</sequence>
<dbReference type="RefSeq" id="XP_012193254.1">
    <property type="nucleotide sequence ID" value="XM_012337864.1"/>
</dbReference>
<dbReference type="EC" id="3.6.1.52" evidence="1"/>
<dbReference type="PROSITE" id="PS50054">
    <property type="entry name" value="TYR_PHOSPHATASE_DUAL"/>
    <property type="match status" value="1"/>
</dbReference>
<dbReference type="GeneID" id="24112533"/>
<comment type="catalytic activity">
    <reaction evidence="4">
        <text>5-diphospho-1D-myo-inositol 1,2,3,4,6-pentakisphosphate + H2O = 1D-myo-inositol hexakisphosphate + phosphate + H(+)</text>
        <dbReference type="Rhea" id="RHEA:22384"/>
        <dbReference type="ChEBI" id="CHEBI:15377"/>
        <dbReference type="ChEBI" id="CHEBI:15378"/>
        <dbReference type="ChEBI" id="CHEBI:43474"/>
        <dbReference type="ChEBI" id="CHEBI:58130"/>
        <dbReference type="ChEBI" id="CHEBI:58628"/>
        <dbReference type="EC" id="3.6.1.52"/>
    </reaction>
    <physiologicalReaction direction="left-to-right" evidence="4">
        <dbReference type="Rhea" id="RHEA:22385"/>
    </physiologicalReaction>
</comment>
<comment type="catalytic activity">
    <reaction evidence="6">
        <text>1,5-bis(diphospho)-1D-myo-inositol 2,3,4,6-tetrakisphosphate + H2O = 1-diphospho-1D-myo-inositol 2,3,4,5,6-pentakisphosphate + phosphate + 2 H(+)</text>
        <dbReference type="Rhea" id="RHEA:79699"/>
        <dbReference type="ChEBI" id="CHEBI:15377"/>
        <dbReference type="ChEBI" id="CHEBI:15378"/>
        <dbReference type="ChEBI" id="CHEBI:43474"/>
        <dbReference type="ChEBI" id="CHEBI:74946"/>
        <dbReference type="ChEBI" id="CHEBI:77983"/>
        <dbReference type="EC" id="3.6.1.52"/>
    </reaction>
    <physiologicalReaction direction="left-to-right" evidence="6">
        <dbReference type="Rhea" id="RHEA:79700"/>
    </physiologicalReaction>
</comment>
<dbReference type="SUPFAM" id="SSF52799">
    <property type="entry name" value="(Phosphotyrosine protein) phosphatases II"/>
    <property type="match status" value="1"/>
</dbReference>
<keyword evidence="9" id="KW-0812">Transmembrane</keyword>
<accession>R9PEI3</accession>
<dbReference type="PROSITE" id="PS00383">
    <property type="entry name" value="TYR_PHOSPHATASE_1"/>
    <property type="match status" value="1"/>
</dbReference>
<dbReference type="PRINTS" id="PR01911">
    <property type="entry name" value="PFDSPHPHTASE"/>
</dbReference>
<evidence type="ECO:0000313" key="11">
    <source>
        <dbReference type="EMBL" id="GAC99667.1"/>
    </source>
</evidence>
<gene>
    <name evidence="11" type="ORF">PHSY_007270</name>
</gene>
<dbReference type="PANTHER" id="PTHR31126:SF48">
    <property type="entry name" value="INOSITOL PHOSPHATASE SIW14"/>
    <property type="match status" value="1"/>
</dbReference>
<feature type="region of interest" description="Disordered" evidence="8">
    <location>
        <begin position="266"/>
        <end position="352"/>
    </location>
</feature>
<evidence type="ECO:0000259" key="10">
    <source>
        <dbReference type="PROSITE" id="PS50054"/>
    </source>
</evidence>
<evidence type="ECO:0000256" key="5">
    <source>
        <dbReference type="ARBA" id="ARBA00047562"/>
    </source>
</evidence>
<evidence type="ECO:0000256" key="4">
    <source>
        <dbReference type="ARBA" id="ARBA00047342"/>
    </source>
</evidence>
<comment type="similarity">
    <text evidence="3">Belongs to the protein-tyrosine phosphatase family. Atypical dual-specificity phosphatase Siw14-like subfamily.</text>
</comment>
<dbReference type="HOGENOM" id="CLU_502593_0_0_1"/>
<feature type="domain" description="Tyrosine-protein phosphatase" evidence="10">
    <location>
        <begin position="461"/>
        <end position="610"/>
    </location>
</feature>
<comment type="catalytic activity">
    <reaction evidence="5">
        <text>3,5-bis(diphospho)-1D-myo-inositol 1,2,4,6-tetrakisphosphate + H2O = 3-diphospho-1D-myo-inositol 1,2,4,5,6-pentakisphosphate + phosphate + 2 H(+)</text>
        <dbReference type="Rhea" id="RHEA:56312"/>
        <dbReference type="ChEBI" id="CHEBI:15377"/>
        <dbReference type="ChEBI" id="CHEBI:15378"/>
        <dbReference type="ChEBI" id="CHEBI:43474"/>
        <dbReference type="ChEBI" id="CHEBI:140372"/>
        <dbReference type="ChEBI" id="CHEBI:140374"/>
        <dbReference type="EC" id="3.6.1.52"/>
    </reaction>
    <physiologicalReaction direction="left-to-right" evidence="5">
        <dbReference type="Rhea" id="RHEA:56313"/>
    </physiologicalReaction>
</comment>
<dbReference type="PANTHER" id="PTHR31126">
    <property type="entry name" value="TYROSINE-PROTEIN PHOSPHATASE"/>
    <property type="match status" value="1"/>
</dbReference>
<feature type="transmembrane region" description="Helical" evidence="9">
    <location>
        <begin position="12"/>
        <end position="33"/>
    </location>
</feature>
<dbReference type="CDD" id="cd14528">
    <property type="entry name" value="PFA-DSP_Siw14"/>
    <property type="match status" value="1"/>
</dbReference>
<dbReference type="GO" id="GO:0005737">
    <property type="term" value="C:cytoplasm"/>
    <property type="evidence" value="ECO:0007669"/>
    <property type="project" value="TreeGrafter"/>
</dbReference>
<dbReference type="Pfam" id="PF03162">
    <property type="entry name" value="Y_phosphatase2"/>
    <property type="match status" value="1"/>
</dbReference>
<dbReference type="InterPro" id="IPR016130">
    <property type="entry name" value="Tyr_Pase_AS"/>
</dbReference>
<keyword evidence="12" id="KW-1185">Reference proteome</keyword>
<proteinExistence type="inferred from homology"/>
<feature type="region of interest" description="Disordered" evidence="8">
    <location>
        <begin position="382"/>
        <end position="423"/>
    </location>
</feature>
<evidence type="ECO:0000256" key="7">
    <source>
        <dbReference type="ARBA" id="ARBA00048424"/>
    </source>
</evidence>
<evidence type="ECO:0000313" key="12">
    <source>
        <dbReference type="Proteomes" id="UP000014071"/>
    </source>
</evidence>
<evidence type="ECO:0000256" key="2">
    <source>
        <dbReference type="ARBA" id="ARBA00022801"/>
    </source>
</evidence>
<feature type="region of interest" description="Disordered" evidence="8">
    <location>
        <begin position="73"/>
        <end position="109"/>
    </location>
</feature>
<dbReference type="InterPro" id="IPR020422">
    <property type="entry name" value="TYR_PHOSPHATASE_DUAL_dom"/>
</dbReference>
<dbReference type="Gene3D" id="3.90.190.10">
    <property type="entry name" value="Protein tyrosine phosphatase superfamily"/>
    <property type="match status" value="1"/>
</dbReference>
<comment type="catalytic activity">
    <reaction evidence="7">
        <text>6-diphospho-1D-myo-inositol pentakisphosphate + H2O = 1D-myo-inositol hexakisphosphate + phosphate + H(+)</text>
        <dbReference type="Rhea" id="RHEA:79703"/>
        <dbReference type="ChEBI" id="CHEBI:15377"/>
        <dbReference type="ChEBI" id="CHEBI:15378"/>
        <dbReference type="ChEBI" id="CHEBI:43474"/>
        <dbReference type="ChEBI" id="CHEBI:58130"/>
        <dbReference type="ChEBI" id="CHEBI:230534"/>
        <dbReference type="EC" id="3.6.1.52"/>
    </reaction>
    <physiologicalReaction direction="left-to-right" evidence="7">
        <dbReference type="Rhea" id="RHEA:79704"/>
    </physiologicalReaction>
</comment>
<evidence type="ECO:0000256" key="3">
    <source>
        <dbReference type="ARBA" id="ARBA00044949"/>
    </source>
</evidence>
<dbReference type="OrthoDB" id="6375174at2759"/>
<keyword evidence="9" id="KW-0472">Membrane</keyword>
<organism evidence="11 12">
    <name type="scientific">Pseudozyma hubeiensis (strain SY62)</name>
    <name type="common">Yeast</name>
    <dbReference type="NCBI Taxonomy" id="1305764"/>
    <lineage>
        <taxon>Eukaryota</taxon>
        <taxon>Fungi</taxon>
        <taxon>Dikarya</taxon>
        <taxon>Basidiomycota</taxon>
        <taxon>Ustilaginomycotina</taxon>
        <taxon>Ustilaginomycetes</taxon>
        <taxon>Ustilaginales</taxon>
        <taxon>Ustilaginaceae</taxon>
        <taxon>Pseudozyma</taxon>
    </lineage>
</organism>